<keyword evidence="1" id="KW-0238">DNA-binding</keyword>
<accession>A0A3R9ELS0</accession>
<dbReference type="GO" id="GO:0006355">
    <property type="term" value="P:regulation of DNA-templated transcription"/>
    <property type="evidence" value="ECO:0007669"/>
    <property type="project" value="UniProtKB-ARBA"/>
</dbReference>
<evidence type="ECO:0000313" key="3">
    <source>
        <dbReference type="EMBL" id="RSD10724.1"/>
    </source>
</evidence>
<dbReference type="InterPro" id="IPR050109">
    <property type="entry name" value="HTH-type_TetR-like_transc_reg"/>
</dbReference>
<protein>
    <submittedName>
        <fullName evidence="3">TetR/AcrR family transcriptional regulator</fullName>
    </submittedName>
</protein>
<feature type="domain" description="HTH tetR-type" evidence="2">
    <location>
        <begin position="102"/>
        <end position="149"/>
    </location>
</feature>
<organism evidence="3 4">
    <name type="scientific">Amycolatopsis eburnea</name>
    <dbReference type="NCBI Taxonomy" id="2267691"/>
    <lineage>
        <taxon>Bacteria</taxon>
        <taxon>Bacillati</taxon>
        <taxon>Actinomycetota</taxon>
        <taxon>Actinomycetes</taxon>
        <taxon>Pseudonocardiales</taxon>
        <taxon>Pseudonocardiaceae</taxon>
        <taxon>Amycolatopsis</taxon>
    </lineage>
</organism>
<evidence type="ECO:0000256" key="1">
    <source>
        <dbReference type="ARBA" id="ARBA00023125"/>
    </source>
</evidence>
<gene>
    <name evidence="3" type="ORF">EIY87_38655</name>
</gene>
<dbReference type="InterPro" id="IPR036271">
    <property type="entry name" value="Tet_transcr_reg_TetR-rel_C_sf"/>
</dbReference>
<dbReference type="Gene3D" id="1.10.357.10">
    <property type="entry name" value="Tetracycline Repressor, domain 2"/>
    <property type="match status" value="1"/>
</dbReference>
<dbReference type="Gene3D" id="1.10.10.60">
    <property type="entry name" value="Homeodomain-like"/>
    <property type="match status" value="1"/>
</dbReference>
<dbReference type="Pfam" id="PF00440">
    <property type="entry name" value="TetR_N"/>
    <property type="match status" value="1"/>
</dbReference>
<dbReference type="SUPFAM" id="SSF46689">
    <property type="entry name" value="Homeodomain-like"/>
    <property type="match status" value="1"/>
</dbReference>
<dbReference type="AlphaFoldDB" id="A0A3R9ELS0"/>
<dbReference type="GO" id="GO:0003677">
    <property type="term" value="F:DNA binding"/>
    <property type="evidence" value="ECO:0007669"/>
    <property type="project" value="UniProtKB-KW"/>
</dbReference>
<evidence type="ECO:0000313" key="4">
    <source>
        <dbReference type="Proteomes" id="UP000267081"/>
    </source>
</evidence>
<proteinExistence type="predicted"/>
<dbReference type="SUPFAM" id="SSF48498">
    <property type="entry name" value="Tetracyclin repressor-like, C-terminal domain"/>
    <property type="match status" value="1"/>
</dbReference>
<dbReference type="InterPro" id="IPR001647">
    <property type="entry name" value="HTH_TetR"/>
</dbReference>
<dbReference type="PANTHER" id="PTHR30328">
    <property type="entry name" value="TRANSCRIPTIONAL REPRESSOR"/>
    <property type="match status" value="1"/>
</dbReference>
<dbReference type="PANTHER" id="PTHR30328:SF54">
    <property type="entry name" value="HTH-TYPE TRANSCRIPTIONAL REPRESSOR SCO4008"/>
    <property type="match status" value="1"/>
</dbReference>
<name>A0A3R9ELS0_9PSEU</name>
<keyword evidence="4" id="KW-1185">Reference proteome</keyword>
<evidence type="ECO:0000259" key="2">
    <source>
        <dbReference type="Pfam" id="PF00440"/>
    </source>
</evidence>
<dbReference type="InterPro" id="IPR009057">
    <property type="entry name" value="Homeodomain-like_sf"/>
</dbReference>
<dbReference type="EMBL" id="RSEC01000060">
    <property type="protein sequence ID" value="RSD10724.1"/>
    <property type="molecule type" value="Genomic_DNA"/>
</dbReference>
<dbReference type="Proteomes" id="UP000267081">
    <property type="component" value="Unassembled WGS sequence"/>
</dbReference>
<sequence length="287" mass="31093">MTHSRRCPARPAVPAGRQPGVVMAARRAVRAAVAAFPAGVALETKAAPALPERPSHFPGNDRHVPQPRECGKTAFWRLFARPCYLLLMQAKTFTENARRAQIVRAAIETIGELGYAKASFGQIAKRAGLSSTGMISYHFDGKADLIAEVVRDVLTTSLAYMRERIDAVDGPAAELRVYIESNLAFIAEHPVELTALLESLRHGGAPGGEAGGGTGEWYHGAIDVLETCLREGQRTGDFGRFDPRVMAITIRQAIDGFHTESIRRPGIDVAAYAAELVRIVERATAHD</sequence>
<reference evidence="3 4" key="1">
    <citation type="submission" date="2018-12" db="EMBL/GenBank/DDBJ databases">
        <title>Amycolatopsis eburnea sp. nov. actinomycete associate with arbuscular mycorrhiza fungal spore.</title>
        <authorList>
            <person name="Lumyong S."/>
            <person name="Chaiya L."/>
        </authorList>
    </citation>
    <scope>NUCLEOTIDE SEQUENCE [LARGE SCALE GENOMIC DNA]</scope>
    <source>
        <strain evidence="3 4">GLM-1</strain>
    </source>
</reference>
<comment type="caution">
    <text evidence="3">The sequence shown here is derived from an EMBL/GenBank/DDBJ whole genome shotgun (WGS) entry which is preliminary data.</text>
</comment>